<dbReference type="AlphaFoldDB" id="A0A3S1C1L5"/>
<evidence type="ECO:0000256" key="10">
    <source>
        <dbReference type="ARBA" id="ARBA00023065"/>
    </source>
</evidence>
<dbReference type="EMBL" id="RSCL01000028">
    <property type="protein sequence ID" value="RUS98621.1"/>
    <property type="molecule type" value="Genomic_DNA"/>
</dbReference>
<dbReference type="GO" id="GO:0015297">
    <property type="term" value="F:antiporter activity"/>
    <property type="evidence" value="ECO:0007669"/>
    <property type="project" value="UniProtKB-KW"/>
</dbReference>
<dbReference type="OrthoDB" id="9780160at2"/>
<keyword evidence="15" id="KW-1185">Reference proteome</keyword>
<reference evidence="14" key="2">
    <citation type="journal article" date="2019" name="Genome Biol. Evol.">
        <title>Day and night: Metabolic profiles and evolutionary relationships of six axenic non-marine cyanobacteria.</title>
        <authorList>
            <person name="Will S.E."/>
            <person name="Henke P."/>
            <person name="Boedeker C."/>
            <person name="Huang S."/>
            <person name="Brinkmann H."/>
            <person name="Rohde M."/>
            <person name="Jarek M."/>
            <person name="Friedl T."/>
            <person name="Seufert S."/>
            <person name="Schumacher M."/>
            <person name="Overmann J."/>
            <person name="Neumann-Schaal M."/>
            <person name="Petersen J."/>
        </authorList>
    </citation>
    <scope>NUCLEOTIDE SEQUENCE [LARGE SCALE GENOMIC DNA]</scope>
    <source>
        <strain evidence="14">PCC 7102</strain>
    </source>
</reference>
<feature type="transmembrane region" description="Helical" evidence="13">
    <location>
        <begin position="401"/>
        <end position="422"/>
    </location>
</feature>
<feature type="transmembrane region" description="Helical" evidence="13">
    <location>
        <begin position="59"/>
        <end position="81"/>
    </location>
</feature>
<dbReference type="CDD" id="cd13131">
    <property type="entry name" value="MATE_NorM_like"/>
    <property type="match status" value="1"/>
</dbReference>
<feature type="transmembrane region" description="Helical" evidence="13">
    <location>
        <begin position="138"/>
        <end position="155"/>
    </location>
</feature>
<protein>
    <recommendedName>
        <fullName evidence="4">Probable multidrug resistance protein NorM</fullName>
    </recommendedName>
    <alternativeName>
        <fullName evidence="12">Multidrug-efflux transporter</fullName>
    </alternativeName>
</protein>
<evidence type="ECO:0000256" key="11">
    <source>
        <dbReference type="ARBA" id="ARBA00023136"/>
    </source>
</evidence>
<feature type="transmembrane region" description="Helical" evidence="13">
    <location>
        <begin position="242"/>
        <end position="264"/>
    </location>
</feature>
<evidence type="ECO:0000256" key="6">
    <source>
        <dbReference type="ARBA" id="ARBA00022449"/>
    </source>
</evidence>
<keyword evidence="6" id="KW-0050">Antiport</keyword>
<dbReference type="RefSeq" id="WP_127086070.1">
    <property type="nucleotide sequence ID" value="NZ_RSCL01000028.1"/>
</dbReference>
<feature type="transmembrane region" description="Helical" evidence="13">
    <location>
        <begin position="198"/>
        <end position="221"/>
    </location>
</feature>
<keyword evidence="10" id="KW-0406">Ion transport</keyword>
<dbReference type="GO" id="GO:0042910">
    <property type="term" value="F:xenobiotic transmembrane transporter activity"/>
    <property type="evidence" value="ECO:0007669"/>
    <property type="project" value="InterPro"/>
</dbReference>
<evidence type="ECO:0000256" key="8">
    <source>
        <dbReference type="ARBA" id="ARBA00022692"/>
    </source>
</evidence>
<gene>
    <name evidence="14" type="ORF">DSM106972_080070</name>
</gene>
<feature type="transmembrane region" description="Helical" evidence="13">
    <location>
        <begin position="167"/>
        <end position="186"/>
    </location>
</feature>
<feature type="transmembrane region" description="Helical" evidence="13">
    <location>
        <begin position="101"/>
        <end position="118"/>
    </location>
</feature>
<organism evidence="14 15">
    <name type="scientific">Dulcicalothrix desertica PCC 7102</name>
    <dbReference type="NCBI Taxonomy" id="232991"/>
    <lineage>
        <taxon>Bacteria</taxon>
        <taxon>Bacillati</taxon>
        <taxon>Cyanobacteriota</taxon>
        <taxon>Cyanophyceae</taxon>
        <taxon>Nostocales</taxon>
        <taxon>Calotrichaceae</taxon>
        <taxon>Dulcicalothrix</taxon>
    </lineage>
</organism>
<evidence type="ECO:0000256" key="13">
    <source>
        <dbReference type="SAM" id="Phobius"/>
    </source>
</evidence>
<proteinExistence type="inferred from homology"/>
<evidence type="ECO:0000256" key="12">
    <source>
        <dbReference type="ARBA" id="ARBA00031636"/>
    </source>
</evidence>
<comment type="subcellular location">
    <subcellularLocation>
        <location evidence="2">Cell membrane</location>
        <topology evidence="2">Multi-pass membrane protein</topology>
    </subcellularLocation>
</comment>
<feature type="transmembrane region" description="Helical" evidence="13">
    <location>
        <begin position="363"/>
        <end position="380"/>
    </location>
</feature>
<dbReference type="GO" id="GO:0005886">
    <property type="term" value="C:plasma membrane"/>
    <property type="evidence" value="ECO:0007669"/>
    <property type="project" value="UniProtKB-SubCell"/>
</dbReference>
<sequence>MVHLHVKPIKPNTRTEISSLLHLSIPLASAQIAQAATGFVDTVMMGWLGQETLAAGGLATTTFTTLLVMATGVVVGISPLVAEAFGSGNNAKIQQVTRQGFWLCLLLSIPLMILLAHADSLMLRFGQAPSVVSLAKKYLDFIVWGFLPALTFSMLKSVLSSLSQVRPITTIVVLGTLLNAVGNYILGFGKLGFPALGLSGIAIASVLSQWVMLVSLIVYTLKHRELRSFRLFKKLHQIEPKILREMIWIGAPIGISFGFEVGLFSVTTYLMGLLGTDILAAHQIVFQTIAVIFMVPLGISFATTIRVGWWSGQNNSDGVRRTANISMCLGAIFMTLMAVLLLAFPRPIISLYLDINKPENAKLIPLVTSMLVVAAVSQILDGVQTTAQGALRGLKDTQVPMLLSFAAFWLVGLASGYFLGFHLGLNGVGLWIGQAIGVGTSAGAFIWRLRRLIVKLES</sequence>
<dbReference type="InterPro" id="IPR002528">
    <property type="entry name" value="MATE_fam"/>
</dbReference>
<dbReference type="Pfam" id="PF01554">
    <property type="entry name" value="MatE"/>
    <property type="match status" value="2"/>
</dbReference>
<accession>A0A3S1C1L5</accession>
<evidence type="ECO:0000256" key="4">
    <source>
        <dbReference type="ARBA" id="ARBA00020268"/>
    </source>
</evidence>
<evidence type="ECO:0000313" key="15">
    <source>
        <dbReference type="Proteomes" id="UP000271624"/>
    </source>
</evidence>
<evidence type="ECO:0000256" key="1">
    <source>
        <dbReference type="ARBA" id="ARBA00003408"/>
    </source>
</evidence>
<keyword evidence="7" id="KW-1003">Cell membrane</keyword>
<keyword evidence="8 13" id="KW-0812">Transmembrane</keyword>
<feature type="transmembrane region" description="Helical" evidence="13">
    <location>
        <begin position="284"/>
        <end position="310"/>
    </location>
</feature>
<comment type="function">
    <text evidence="1">Multidrug efflux pump.</text>
</comment>
<dbReference type="PANTHER" id="PTHR43298:SF2">
    <property type="entry name" value="FMN_FAD EXPORTER YEEO-RELATED"/>
    <property type="match status" value="1"/>
</dbReference>
<evidence type="ECO:0000313" key="14">
    <source>
        <dbReference type="EMBL" id="RUS98621.1"/>
    </source>
</evidence>
<evidence type="ECO:0000256" key="7">
    <source>
        <dbReference type="ARBA" id="ARBA00022475"/>
    </source>
</evidence>
<name>A0A3S1C1L5_9CYAN</name>
<dbReference type="Proteomes" id="UP000271624">
    <property type="component" value="Unassembled WGS sequence"/>
</dbReference>
<feature type="transmembrane region" description="Helical" evidence="13">
    <location>
        <begin position="428"/>
        <end position="447"/>
    </location>
</feature>
<dbReference type="InterPro" id="IPR050222">
    <property type="entry name" value="MATE_MdtK"/>
</dbReference>
<reference evidence="14" key="1">
    <citation type="submission" date="2018-12" db="EMBL/GenBank/DDBJ databases">
        <authorList>
            <person name="Will S."/>
            <person name="Neumann-Schaal M."/>
            <person name="Henke P."/>
        </authorList>
    </citation>
    <scope>NUCLEOTIDE SEQUENCE</scope>
    <source>
        <strain evidence="14">PCC 7102</strain>
    </source>
</reference>
<feature type="transmembrane region" description="Helical" evidence="13">
    <location>
        <begin position="322"/>
        <end position="343"/>
    </location>
</feature>
<evidence type="ECO:0000256" key="3">
    <source>
        <dbReference type="ARBA" id="ARBA00010199"/>
    </source>
</evidence>
<dbReference type="PIRSF" id="PIRSF006603">
    <property type="entry name" value="DinF"/>
    <property type="match status" value="1"/>
</dbReference>
<dbReference type="GO" id="GO:0006811">
    <property type="term" value="P:monoatomic ion transport"/>
    <property type="evidence" value="ECO:0007669"/>
    <property type="project" value="UniProtKB-KW"/>
</dbReference>
<dbReference type="PANTHER" id="PTHR43298">
    <property type="entry name" value="MULTIDRUG RESISTANCE PROTEIN NORM-RELATED"/>
    <property type="match status" value="1"/>
</dbReference>
<comment type="caution">
    <text evidence="14">The sequence shown here is derived from an EMBL/GenBank/DDBJ whole genome shotgun (WGS) entry which is preliminary data.</text>
</comment>
<keyword evidence="5" id="KW-0813">Transport</keyword>
<evidence type="ECO:0000256" key="2">
    <source>
        <dbReference type="ARBA" id="ARBA00004651"/>
    </source>
</evidence>
<dbReference type="NCBIfam" id="TIGR00797">
    <property type="entry name" value="matE"/>
    <property type="match status" value="1"/>
</dbReference>
<keyword evidence="11 13" id="KW-0472">Membrane</keyword>
<comment type="similarity">
    <text evidence="3">Belongs to the multi antimicrobial extrusion (MATE) (TC 2.A.66.1) family.</text>
</comment>
<evidence type="ECO:0000256" key="9">
    <source>
        <dbReference type="ARBA" id="ARBA00022989"/>
    </source>
</evidence>
<dbReference type="InterPro" id="IPR048279">
    <property type="entry name" value="MdtK-like"/>
</dbReference>
<evidence type="ECO:0000256" key="5">
    <source>
        <dbReference type="ARBA" id="ARBA00022448"/>
    </source>
</evidence>
<keyword evidence="9 13" id="KW-1133">Transmembrane helix</keyword>